<keyword evidence="11" id="KW-1185">Reference proteome</keyword>
<evidence type="ECO:0000256" key="7">
    <source>
        <dbReference type="SAM" id="Phobius"/>
    </source>
</evidence>
<feature type="transmembrane region" description="Helical" evidence="7">
    <location>
        <begin position="216"/>
        <end position="235"/>
    </location>
</feature>
<sequence>MAHDYQPHAPAVVLAERDTKAVPGPGSESDTRNEPGKMRRVASASFVGSLVEFYDFNIYGFAAALVFGKLFFPALGPAAGTVAAFATLGVAFVARPVGSILFGHFGDRLGRKRTLVTTLLMMGISTSLVGLMPTADQIGAVAPVLLVLLRVLQGLAAGGEWAGAALFVVENAPKQKRGFWAMFASLGGGAALTLAPVTFLLTGFGMTDEHFLSYGWRIPFLASSVLIVIGLYIRLRMEESPVFKTEQAQHGASRMPFFEAFKRQPREILLAGGAMIITPSFGYLGASYLTSYGATVLGLSRTQVLTMSSIGGAMLTLGIGLAGAYSDRIGRRKVIIAAALVAVPWALILFPLISIGSTMAFAAGMCVTMFISGCSLGPMSAFMSELFHTRYRYTAAGFSYNIAQIIGGAATPLLAAWMTARFGGFIFGIFLAFLALISLVCILRIAETKEYELDRTPLSRGE</sequence>
<feature type="transmembrane region" description="Helical" evidence="7">
    <location>
        <begin position="74"/>
        <end position="94"/>
    </location>
</feature>
<dbReference type="Proteomes" id="UP000494205">
    <property type="component" value="Unassembled WGS sequence"/>
</dbReference>
<dbReference type="OrthoDB" id="9783227at2"/>
<dbReference type="InterPro" id="IPR036259">
    <property type="entry name" value="MFS_trans_sf"/>
</dbReference>
<feature type="transmembrane region" description="Helical" evidence="7">
    <location>
        <begin position="424"/>
        <end position="446"/>
    </location>
</feature>
<evidence type="ECO:0000256" key="3">
    <source>
        <dbReference type="ARBA" id="ARBA00022475"/>
    </source>
</evidence>
<protein>
    <submittedName>
        <fullName evidence="9">Inner membrane metabolite transport protein YhjE</fullName>
    </submittedName>
    <submittedName>
        <fullName evidence="10">MFS transporter</fullName>
    </submittedName>
</protein>
<dbReference type="PANTHER" id="PTHR43045">
    <property type="entry name" value="SHIKIMATE TRANSPORTER"/>
    <property type="match status" value="1"/>
</dbReference>
<dbReference type="PANTHER" id="PTHR43045:SF2">
    <property type="entry name" value="INNER MEMBRANE METABOLITE TRANSPORT PROTEIN YHJE"/>
    <property type="match status" value="1"/>
</dbReference>
<feature type="transmembrane region" description="Helical" evidence="7">
    <location>
        <begin position="302"/>
        <end position="322"/>
    </location>
</feature>
<feature type="transmembrane region" description="Helical" evidence="7">
    <location>
        <begin position="398"/>
        <end position="418"/>
    </location>
</feature>
<dbReference type="FunFam" id="1.20.1250.20:FF:000001">
    <property type="entry name" value="Dicarboxylate MFS transporter"/>
    <property type="match status" value="1"/>
</dbReference>
<dbReference type="Proteomes" id="UP000235659">
    <property type="component" value="Unassembled WGS sequence"/>
</dbReference>
<organism evidence="9 12">
    <name type="scientific">Paraburkholderia rhynchosiae</name>
    <dbReference type="NCBI Taxonomy" id="487049"/>
    <lineage>
        <taxon>Bacteria</taxon>
        <taxon>Pseudomonadati</taxon>
        <taxon>Pseudomonadota</taxon>
        <taxon>Betaproteobacteria</taxon>
        <taxon>Burkholderiales</taxon>
        <taxon>Burkholderiaceae</taxon>
        <taxon>Paraburkholderia</taxon>
    </lineage>
</organism>
<evidence type="ECO:0000256" key="2">
    <source>
        <dbReference type="ARBA" id="ARBA00022448"/>
    </source>
</evidence>
<dbReference type="InterPro" id="IPR020846">
    <property type="entry name" value="MFS_dom"/>
</dbReference>
<feature type="transmembrane region" description="Helical" evidence="7">
    <location>
        <begin position="181"/>
        <end position="204"/>
    </location>
</feature>
<evidence type="ECO:0000313" key="11">
    <source>
        <dbReference type="Proteomes" id="UP000235659"/>
    </source>
</evidence>
<accession>A0A2N7VYL2</accession>
<dbReference type="EMBL" id="CADIJZ010000038">
    <property type="protein sequence ID" value="CAB3738425.1"/>
    <property type="molecule type" value="Genomic_DNA"/>
</dbReference>
<dbReference type="PROSITE" id="PS00216">
    <property type="entry name" value="SUGAR_TRANSPORT_1"/>
    <property type="match status" value="1"/>
</dbReference>
<reference evidence="10 11" key="1">
    <citation type="submission" date="2018-01" db="EMBL/GenBank/DDBJ databases">
        <title>Whole genome analyses suggest that Burkholderia sensu lato contains two further novel genera in the rhizoxinica-symbiotica group Mycetohabitans gen. nov., and Trinickia gen. nov.: implications for the evolution of diazotrophy and nodulation in the Burkholderiaceae.</title>
        <authorList>
            <person name="Estrada-de los Santos P."/>
            <person name="Palmer M."/>
            <person name="Chavez-Ramirez B."/>
            <person name="Beukes C."/>
            <person name="Steenkamp E.T."/>
            <person name="Hirsch A.M."/>
            <person name="Manyaka P."/>
            <person name="Maluk M."/>
            <person name="Lafos M."/>
            <person name="Crook M."/>
            <person name="Gross E."/>
            <person name="Simon M.F."/>
            <person name="Bueno dos Reis Junior F."/>
            <person name="Poole P.S."/>
            <person name="Venter S.N."/>
            <person name="James E.K."/>
        </authorList>
    </citation>
    <scope>NUCLEOTIDE SEQUENCE [LARGE SCALE GENOMIC DNA]</scope>
    <source>
        <strain evidence="10 11">WSM 3937</strain>
    </source>
</reference>
<evidence type="ECO:0000256" key="1">
    <source>
        <dbReference type="ARBA" id="ARBA00004651"/>
    </source>
</evidence>
<feature type="transmembrane region" description="Helical" evidence="7">
    <location>
        <begin position="46"/>
        <end position="68"/>
    </location>
</feature>
<dbReference type="SUPFAM" id="SSF103473">
    <property type="entry name" value="MFS general substrate transporter"/>
    <property type="match status" value="1"/>
</dbReference>
<keyword evidence="4 7" id="KW-0812">Transmembrane</keyword>
<dbReference type="AlphaFoldDB" id="A0A2N7VYL2"/>
<proteinExistence type="predicted"/>
<dbReference type="PROSITE" id="PS50850">
    <property type="entry name" value="MFS"/>
    <property type="match status" value="1"/>
</dbReference>
<evidence type="ECO:0000256" key="6">
    <source>
        <dbReference type="ARBA" id="ARBA00023136"/>
    </source>
</evidence>
<evidence type="ECO:0000313" key="9">
    <source>
        <dbReference type="EMBL" id="CAB3738425.1"/>
    </source>
</evidence>
<dbReference type="InterPro" id="IPR005829">
    <property type="entry name" value="Sugar_transporter_CS"/>
</dbReference>
<feature type="transmembrane region" description="Helical" evidence="7">
    <location>
        <begin position="147"/>
        <end position="169"/>
    </location>
</feature>
<dbReference type="GO" id="GO:0005886">
    <property type="term" value="C:plasma membrane"/>
    <property type="evidence" value="ECO:0007669"/>
    <property type="project" value="UniProtKB-SubCell"/>
</dbReference>
<comment type="subcellular location">
    <subcellularLocation>
        <location evidence="1">Cell membrane</location>
        <topology evidence="1">Multi-pass membrane protein</topology>
    </subcellularLocation>
</comment>
<feature type="domain" description="Major facilitator superfamily (MFS) profile" evidence="8">
    <location>
        <begin position="41"/>
        <end position="449"/>
    </location>
</feature>
<evidence type="ECO:0000313" key="10">
    <source>
        <dbReference type="EMBL" id="PMS22230.1"/>
    </source>
</evidence>
<dbReference type="RefSeq" id="WP_102636247.1">
    <property type="nucleotide sequence ID" value="NZ_CADIJZ010000038.1"/>
</dbReference>
<gene>
    <name evidence="9" type="primary">yhjE_2</name>
    <name evidence="10" type="ORF">C0Z16_33220</name>
    <name evidence="9" type="ORF">LMG27174_06465</name>
</gene>
<dbReference type="PROSITE" id="PS00217">
    <property type="entry name" value="SUGAR_TRANSPORT_2"/>
    <property type="match status" value="1"/>
</dbReference>
<feature type="transmembrane region" description="Helical" evidence="7">
    <location>
        <begin position="268"/>
        <end position="290"/>
    </location>
</feature>
<dbReference type="GO" id="GO:0022857">
    <property type="term" value="F:transmembrane transporter activity"/>
    <property type="evidence" value="ECO:0007669"/>
    <property type="project" value="InterPro"/>
</dbReference>
<evidence type="ECO:0000256" key="5">
    <source>
        <dbReference type="ARBA" id="ARBA00022989"/>
    </source>
</evidence>
<keyword evidence="5 7" id="KW-1133">Transmembrane helix</keyword>
<feature type="transmembrane region" description="Helical" evidence="7">
    <location>
        <begin position="359"/>
        <end position="377"/>
    </location>
</feature>
<keyword evidence="3" id="KW-1003">Cell membrane</keyword>
<keyword evidence="2" id="KW-0813">Transport</keyword>
<name>A0A2N7VYL2_9BURK</name>
<dbReference type="EMBL" id="PNXY01000044">
    <property type="protein sequence ID" value="PMS22230.1"/>
    <property type="molecule type" value="Genomic_DNA"/>
</dbReference>
<evidence type="ECO:0000256" key="4">
    <source>
        <dbReference type="ARBA" id="ARBA00022692"/>
    </source>
</evidence>
<dbReference type="Gene3D" id="1.20.1250.20">
    <property type="entry name" value="MFS general substrate transporter like domains"/>
    <property type="match status" value="2"/>
</dbReference>
<evidence type="ECO:0000259" key="8">
    <source>
        <dbReference type="PROSITE" id="PS50850"/>
    </source>
</evidence>
<feature type="transmembrane region" description="Helical" evidence="7">
    <location>
        <begin position="115"/>
        <end position="135"/>
    </location>
</feature>
<keyword evidence="6 7" id="KW-0472">Membrane</keyword>
<dbReference type="InterPro" id="IPR011701">
    <property type="entry name" value="MFS"/>
</dbReference>
<dbReference type="Pfam" id="PF07690">
    <property type="entry name" value="MFS_1"/>
    <property type="match status" value="1"/>
</dbReference>
<dbReference type="CDD" id="cd17369">
    <property type="entry name" value="MFS_ShiA_like"/>
    <property type="match status" value="1"/>
</dbReference>
<reference evidence="9 12" key="2">
    <citation type="submission" date="2020-04" db="EMBL/GenBank/DDBJ databases">
        <authorList>
            <person name="De Canck E."/>
        </authorList>
    </citation>
    <scope>NUCLEOTIDE SEQUENCE [LARGE SCALE GENOMIC DNA]</scope>
    <source>
        <strain evidence="9 12">LMG 27174</strain>
    </source>
</reference>
<feature type="transmembrane region" description="Helical" evidence="7">
    <location>
        <begin position="334"/>
        <end position="353"/>
    </location>
</feature>
<evidence type="ECO:0000313" key="12">
    <source>
        <dbReference type="Proteomes" id="UP000494205"/>
    </source>
</evidence>